<evidence type="ECO:0000313" key="4">
    <source>
        <dbReference type="Proteomes" id="UP001148299"/>
    </source>
</evidence>
<comment type="caution">
    <text evidence="3">The sequence shown here is derived from an EMBL/GenBank/DDBJ whole genome shotgun (WGS) entry which is preliminary data.</text>
</comment>
<reference evidence="3" key="2">
    <citation type="journal article" date="2023" name="IMA Fungus">
        <title>Comparative genomic study of the Penicillium genus elucidates a diverse pangenome and 15 lateral gene transfer events.</title>
        <authorList>
            <person name="Petersen C."/>
            <person name="Sorensen T."/>
            <person name="Nielsen M.R."/>
            <person name="Sondergaard T.E."/>
            <person name="Sorensen J.L."/>
            <person name="Fitzpatrick D.A."/>
            <person name="Frisvad J.C."/>
            <person name="Nielsen K.L."/>
        </authorList>
    </citation>
    <scope>NUCLEOTIDE SEQUENCE</scope>
    <source>
        <strain evidence="3">IBT 35675</strain>
    </source>
</reference>
<feature type="chain" id="PRO_5040800989" evidence="2">
    <location>
        <begin position="21"/>
        <end position="190"/>
    </location>
</feature>
<evidence type="ECO:0000256" key="2">
    <source>
        <dbReference type="SAM" id="SignalP"/>
    </source>
</evidence>
<organism evidence="3 4">
    <name type="scientific">Penicillium brevicompactum</name>
    <dbReference type="NCBI Taxonomy" id="5074"/>
    <lineage>
        <taxon>Eukaryota</taxon>
        <taxon>Fungi</taxon>
        <taxon>Dikarya</taxon>
        <taxon>Ascomycota</taxon>
        <taxon>Pezizomycotina</taxon>
        <taxon>Eurotiomycetes</taxon>
        <taxon>Eurotiomycetidae</taxon>
        <taxon>Eurotiales</taxon>
        <taxon>Aspergillaceae</taxon>
        <taxon>Penicillium</taxon>
    </lineage>
</organism>
<keyword evidence="2" id="KW-0732">Signal</keyword>
<accession>A0A9W9UMN9</accession>
<feature type="coiled-coil region" evidence="1">
    <location>
        <begin position="132"/>
        <end position="166"/>
    </location>
</feature>
<dbReference type="AlphaFoldDB" id="A0A9W9UMN9"/>
<dbReference type="Proteomes" id="UP001148299">
    <property type="component" value="Unassembled WGS sequence"/>
</dbReference>
<evidence type="ECO:0000256" key="1">
    <source>
        <dbReference type="SAM" id="Coils"/>
    </source>
</evidence>
<feature type="signal peptide" evidence="2">
    <location>
        <begin position="1"/>
        <end position="20"/>
    </location>
</feature>
<reference evidence="3" key="1">
    <citation type="submission" date="2022-12" db="EMBL/GenBank/DDBJ databases">
        <authorList>
            <person name="Petersen C."/>
        </authorList>
    </citation>
    <scope>NUCLEOTIDE SEQUENCE</scope>
    <source>
        <strain evidence="3">IBT 35675</strain>
    </source>
</reference>
<keyword evidence="4" id="KW-1185">Reference proteome</keyword>
<dbReference type="Gene3D" id="3.50.4.10">
    <property type="entry name" value="Hepatocyte Growth Factor"/>
    <property type="match status" value="1"/>
</dbReference>
<protein>
    <submittedName>
        <fullName evidence="3">PAN domain-containing protein</fullName>
    </submittedName>
</protein>
<proteinExistence type="predicted"/>
<evidence type="ECO:0000313" key="3">
    <source>
        <dbReference type="EMBL" id="KAJ5346494.1"/>
    </source>
</evidence>
<name>A0A9W9UMN9_PENBR</name>
<keyword evidence="1" id="KW-0175">Coiled coil</keyword>
<gene>
    <name evidence="3" type="ORF">N7541_008976</name>
</gene>
<sequence>MKLRQLTFCLWAIAAGASLADYQELCPSMHDKKHEIQPEQWVLVKCGWVGSHDGKKSRIDDIRTPAACARLCSDDPACTHSSWGAEGKCLLSGSKFTEREVKNSVLLIVTTPDDPDDECPEDNPYCDGDEEEEICEEQLEESETQLKNCEEEKRIYQEQLAECLIEQETLAQQVFDFQSAELSPKVDVPE</sequence>
<dbReference type="EMBL" id="JAPZBR010000007">
    <property type="protein sequence ID" value="KAJ5346494.1"/>
    <property type="molecule type" value="Genomic_DNA"/>
</dbReference>